<accession>X1S606</accession>
<organism evidence="1">
    <name type="scientific">marine sediment metagenome</name>
    <dbReference type="NCBI Taxonomy" id="412755"/>
    <lineage>
        <taxon>unclassified sequences</taxon>
        <taxon>metagenomes</taxon>
        <taxon>ecological metagenomes</taxon>
    </lineage>
</organism>
<proteinExistence type="predicted"/>
<protein>
    <submittedName>
        <fullName evidence="1">Uncharacterized protein</fullName>
    </submittedName>
</protein>
<gene>
    <name evidence="1" type="ORF">S12H4_06700</name>
</gene>
<reference evidence="1" key="1">
    <citation type="journal article" date="2014" name="Front. Microbiol.">
        <title>High frequency of phylogenetically diverse reductive dehalogenase-homologous genes in deep subseafloor sedimentary metagenomes.</title>
        <authorList>
            <person name="Kawai M."/>
            <person name="Futagami T."/>
            <person name="Toyoda A."/>
            <person name="Takaki Y."/>
            <person name="Nishi S."/>
            <person name="Hori S."/>
            <person name="Arai W."/>
            <person name="Tsubouchi T."/>
            <person name="Morono Y."/>
            <person name="Uchiyama I."/>
            <person name="Ito T."/>
            <person name="Fujiyama A."/>
            <person name="Inagaki F."/>
            <person name="Takami H."/>
        </authorList>
    </citation>
    <scope>NUCLEOTIDE SEQUENCE</scope>
    <source>
        <strain evidence="1">Expedition CK06-06</strain>
    </source>
</reference>
<feature type="non-terminal residue" evidence="1">
    <location>
        <position position="1"/>
    </location>
</feature>
<sequence length="35" mass="3961">FRCVGVVLFDPVYINSHAREPPLTTARYLAVTLQI</sequence>
<name>X1S606_9ZZZZ</name>
<dbReference type="AlphaFoldDB" id="X1S606"/>
<dbReference type="EMBL" id="BARW01002385">
    <property type="protein sequence ID" value="GAI70885.1"/>
    <property type="molecule type" value="Genomic_DNA"/>
</dbReference>
<comment type="caution">
    <text evidence="1">The sequence shown here is derived from an EMBL/GenBank/DDBJ whole genome shotgun (WGS) entry which is preliminary data.</text>
</comment>
<evidence type="ECO:0000313" key="1">
    <source>
        <dbReference type="EMBL" id="GAI70885.1"/>
    </source>
</evidence>